<comment type="caution">
    <text evidence="1">The sequence shown here is derived from an EMBL/GenBank/DDBJ whole genome shotgun (WGS) entry which is preliminary data.</text>
</comment>
<keyword evidence="2" id="KW-1185">Reference proteome</keyword>
<dbReference type="Proteomes" id="UP001638806">
    <property type="component" value="Unassembled WGS sequence"/>
</dbReference>
<evidence type="ECO:0000313" key="2">
    <source>
        <dbReference type="Proteomes" id="UP001638806"/>
    </source>
</evidence>
<sequence>MLRPRRAALLPRTRMRCSSTGAGSKITISGSAFALLALEPSISTWPLPADVRAVAPSWVGFPRGSGMGGMEVSKSAPQGGCSVHGIPGAVTRRGPGRTKYTVVPTQEPLSRDLAHAGDGQGGDMAWLPGGDGREDSASSIRGCFQGQARPKGGCIRPRGCTSQELHRRCTGTTAQFGHIFLGRRVLGARMMAPLDGLEAATEHPSPWLPAPRPARSAAVLCCLPGRVVGRAWIFVNLARPGQLARVRSAAGASVDITPVTTAPLPLLLHNFR</sequence>
<reference evidence="1" key="1">
    <citation type="submission" date="2024-12" db="EMBL/GenBank/DDBJ databases">
        <title>Comparative genomics and development of molecular markers within Purpureocillium lilacinum and among Purpureocillium species.</title>
        <authorList>
            <person name="Yeh Z.-Y."/>
            <person name="Ni N.-T."/>
            <person name="Lo P.-H."/>
            <person name="Mushyakhwo K."/>
            <person name="Lin C.-F."/>
            <person name="Nai Y.-S."/>
        </authorList>
    </citation>
    <scope>NUCLEOTIDE SEQUENCE</scope>
    <source>
        <strain evidence="1">NCHU-NPUST-175</strain>
    </source>
</reference>
<name>A0ACC4D6R2_PURLI</name>
<evidence type="ECO:0000313" key="1">
    <source>
        <dbReference type="EMBL" id="KAL3951970.1"/>
    </source>
</evidence>
<accession>A0ACC4D6R2</accession>
<protein>
    <submittedName>
        <fullName evidence="1">Uncharacterized protein</fullName>
    </submittedName>
</protein>
<dbReference type="EMBL" id="JBGNUJ010000013">
    <property type="protein sequence ID" value="KAL3951970.1"/>
    <property type="molecule type" value="Genomic_DNA"/>
</dbReference>
<organism evidence="1 2">
    <name type="scientific">Purpureocillium lilacinum</name>
    <name type="common">Paecilomyces lilacinus</name>
    <dbReference type="NCBI Taxonomy" id="33203"/>
    <lineage>
        <taxon>Eukaryota</taxon>
        <taxon>Fungi</taxon>
        <taxon>Dikarya</taxon>
        <taxon>Ascomycota</taxon>
        <taxon>Pezizomycotina</taxon>
        <taxon>Sordariomycetes</taxon>
        <taxon>Hypocreomycetidae</taxon>
        <taxon>Hypocreales</taxon>
        <taxon>Ophiocordycipitaceae</taxon>
        <taxon>Purpureocillium</taxon>
    </lineage>
</organism>
<proteinExistence type="predicted"/>
<gene>
    <name evidence="1" type="ORF">ACCO45_013687</name>
</gene>